<sequence>MTEPREVVLGRRRFVQAAGLLGSLAVVGAPQRAAAAAARPEALGSGQRLYDVVQRYSRWPHHRTGTGLGQATTRFFENQLRLRGARTARSSYPIDLYTWDARVSVDGRPIQTLPVYHEAVGTASTTTPFIRSVTLPFASTVTPLQTAINAAAAAGAEIAVVPTFGRFPAANGIGAPFLPYGPYADLIGVNMHPDGPRSGVHTLLVSGEHAAALASGSVSASVSASITPGLAENVLGWFGPDAPDPFIITTPLSGWFNCAGERGTGIAIALDLAADLGREGVPVFVLGTTGHEYENHGVEHFLDDHALSPRAVFHIGASAAAGWTHPQTGELVLSPTRIWKSSVSSAALDSAMQQGSFSAWPDWVGEAPRWLAEIGASPPLLSTSGATTLFHTPHDVPERATSPALLETAYRSMRAGALALL</sequence>
<dbReference type="AlphaFoldDB" id="A0A5C4WR93"/>
<reference evidence="1 2" key="1">
    <citation type="journal article" date="2016" name="Int. J. Syst. Evol. Microbiol.">
        <title>Nocardioides albidus sp. nov., an actinobacterium isolated from garden soil.</title>
        <authorList>
            <person name="Singh H."/>
            <person name="Du J."/>
            <person name="Trinh H."/>
            <person name="Won K."/>
            <person name="Yang J.E."/>
            <person name="Yin C."/>
            <person name="Kook M."/>
            <person name="Yi T.H."/>
        </authorList>
    </citation>
    <scope>NUCLEOTIDE SEQUENCE [LARGE SCALE GENOMIC DNA]</scope>
    <source>
        <strain evidence="1 2">CCTCC AB 2015297</strain>
    </source>
</reference>
<evidence type="ECO:0000313" key="1">
    <source>
        <dbReference type="EMBL" id="TNM50788.1"/>
    </source>
</evidence>
<evidence type="ECO:0000313" key="2">
    <source>
        <dbReference type="Proteomes" id="UP000313231"/>
    </source>
</evidence>
<organism evidence="1 2">
    <name type="scientific">Nocardioides albidus</name>
    <dbReference type="NCBI Taxonomy" id="1517589"/>
    <lineage>
        <taxon>Bacteria</taxon>
        <taxon>Bacillati</taxon>
        <taxon>Actinomycetota</taxon>
        <taxon>Actinomycetes</taxon>
        <taxon>Propionibacteriales</taxon>
        <taxon>Nocardioidaceae</taxon>
        <taxon>Nocardioides</taxon>
    </lineage>
</organism>
<dbReference type="InterPro" id="IPR006311">
    <property type="entry name" value="TAT_signal"/>
</dbReference>
<gene>
    <name evidence="1" type="ORF">FHP29_00280</name>
</gene>
<keyword evidence="2" id="KW-1185">Reference proteome</keyword>
<dbReference type="PROSITE" id="PS51318">
    <property type="entry name" value="TAT"/>
    <property type="match status" value="1"/>
</dbReference>
<accession>A0A5C4WR93</accession>
<dbReference type="EMBL" id="VDMP01000008">
    <property type="protein sequence ID" value="TNM50788.1"/>
    <property type="molecule type" value="Genomic_DNA"/>
</dbReference>
<protein>
    <submittedName>
        <fullName evidence="1">Uncharacterized protein</fullName>
    </submittedName>
</protein>
<name>A0A5C4WR93_9ACTN</name>
<dbReference type="OrthoDB" id="975226at2"/>
<proteinExistence type="predicted"/>
<comment type="caution">
    <text evidence="1">The sequence shown here is derived from an EMBL/GenBank/DDBJ whole genome shotgun (WGS) entry which is preliminary data.</text>
</comment>
<dbReference type="RefSeq" id="WP_139620879.1">
    <property type="nucleotide sequence ID" value="NZ_VDMP01000008.1"/>
</dbReference>
<dbReference type="Proteomes" id="UP000313231">
    <property type="component" value="Unassembled WGS sequence"/>
</dbReference>